<evidence type="ECO:0000259" key="1">
    <source>
        <dbReference type="Pfam" id="PF09995"/>
    </source>
</evidence>
<dbReference type="AlphaFoldDB" id="A0A967AZ04"/>
<reference evidence="2" key="1">
    <citation type="submission" date="2020-03" db="EMBL/GenBank/DDBJ databases">
        <title>Draft sequencing of Calidifontibacter sp. DB0510.</title>
        <authorList>
            <person name="Kim D.-U."/>
        </authorList>
    </citation>
    <scope>NUCLEOTIDE SEQUENCE</scope>
    <source>
        <strain evidence="2">DB0510</strain>
    </source>
</reference>
<organism evidence="2 3">
    <name type="scientific">Metallococcus carri</name>
    <dbReference type="NCBI Taxonomy" id="1656884"/>
    <lineage>
        <taxon>Bacteria</taxon>
        <taxon>Bacillati</taxon>
        <taxon>Actinomycetota</taxon>
        <taxon>Actinomycetes</taxon>
        <taxon>Micrococcales</taxon>
        <taxon>Dermacoccaceae</taxon>
        <taxon>Metallococcus</taxon>
    </lineage>
</organism>
<proteinExistence type="predicted"/>
<keyword evidence="3" id="KW-1185">Reference proteome</keyword>
<dbReference type="EMBL" id="JAAOIV010000001">
    <property type="protein sequence ID" value="NHN54410.1"/>
    <property type="molecule type" value="Genomic_DNA"/>
</dbReference>
<dbReference type="Pfam" id="PF09995">
    <property type="entry name" value="MPAB_Lcp_cat"/>
    <property type="match status" value="1"/>
</dbReference>
<evidence type="ECO:0000313" key="2">
    <source>
        <dbReference type="EMBL" id="NHN54410.1"/>
    </source>
</evidence>
<name>A0A967AZ04_9MICO</name>
<dbReference type="RefSeq" id="WP_166192014.1">
    <property type="nucleotide sequence ID" value="NZ_JAAOIV010000001.1"/>
</dbReference>
<accession>A0A967AZ04</accession>
<comment type="caution">
    <text evidence="2">The sequence shown here is derived from an EMBL/GenBank/DDBJ whole genome shotgun (WGS) entry which is preliminary data.</text>
</comment>
<feature type="domain" description="ER-bound oxygenase mpaB/mpaB'/Rubber oxygenase catalytic" evidence="1">
    <location>
        <begin position="18"/>
        <end position="196"/>
    </location>
</feature>
<dbReference type="GO" id="GO:0016491">
    <property type="term" value="F:oxidoreductase activity"/>
    <property type="evidence" value="ECO:0007669"/>
    <property type="project" value="InterPro"/>
</dbReference>
<protein>
    <submittedName>
        <fullName evidence="2">DUF2236 domain-containing protein</fullName>
    </submittedName>
</protein>
<dbReference type="PANTHER" id="PTHR36151">
    <property type="entry name" value="BLR2777 PROTEIN"/>
    <property type="match status" value="1"/>
</dbReference>
<dbReference type="PANTHER" id="PTHR36151:SF3">
    <property type="entry name" value="ER-BOUND OXYGENASE MPAB_MPAB'_RUBBER OXYGENASE CATALYTIC DOMAIN-CONTAINING PROTEIN"/>
    <property type="match status" value="1"/>
</dbReference>
<dbReference type="InterPro" id="IPR018713">
    <property type="entry name" value="MPAB/Lcp_cat_dom"/>
</dbReference>
<evidence type="ECO:0000313" key="3">
    <source>
        <dbReference type="Proteomes" id="UP000744769"/>
    </source>
</evidence>
<gene>
    <name evidence="2" type="ORF">G9U51_01255</name>
</gene>
<dbReference type="Proteomes" id="UP000744769">
    <property type="component" value="Unassembled WGS sequence"/>
</dbReference>
<sequence length="220" mass="23702">MPIPAPRVAMAGVAQKISGFISTTTFGTIEAAERTMTRVRRVHDRIGGVAGERTYRAGDPDLLTWVHIAEISSFLDSYQRFAPSPLSPAEADLYVAQTARAAQGIGVPDPPRSVAALDERLTAYRPVLEAGPDARDVRDFLRNPSQLNSVGVAGYSLLYRGAIATLPPYAARLLGLPTAGPRHAADLRLGAAGVAMVRWMLSDPLIQTDRRADRRGSRES</sequence>